<reference evidence="2" key="2">
    <citation type="journal article" date="2015" name="Data Brief">
        <title>Shoot transcriptome of the giant reed, Arundo donax.</title>
        <authorList>
            <person name="Barrero R.A."/>
            <person name="Guerrero F.D."/>
            <person name="Moolhuijzen P."/>
            <person name="Goolsby J.A."/>
            <person name="Tidwell J."/>
            <person name="Bellgard S.E."/>
            <person name="Bellgard M.I."/>
        </authorList>
    </citation>
    <scope>NUCLEOTIDE SEQUENCE</scope>
    <source>
        <tissue evidence="2">Shoot tissue taken approximately 20 cm above the soil surface</tissue>
    </source>
</reference>
<name>A0A0A9EF29_ARUDO</name>
<organism evidence="2">
    <name type="scientific">Arundo donax</name>
    <name type="common">Giant reed</name>
    <name type="synonym">Donax arundinaceus</name>
    <dbReference type="NCBI Taxonomy" id="35708"/>
    <lineage>
        <taxon>Eukaryota</taxon>
        <taxon>Viridiplantae</taxon>
        <taxon>Streptophyta</taxon>
        <taxon>Embryophyta</taxon>
        <taxon>Tracheophyta</taxon>
        <taxon>Spermatophyta</taxon>
        <taxon>Magnoliopsida</taxon>
        <taxon>Liliopsida</taxon>
        <taxon>Poales</taxon>
        <taxon>Poaceae</taxon>
        <taxon>PACMAD clade</taxon>
        <taxon>Arundinoideae</taxon>
        <taxon>Arundineae</taxon>
        <taxon>Arundo</taxon>
    </lineage>
</organism>
<dbReference type="EMBL" id="GBRH01200307">
    <property type="protein sequence ID" value="JAD97588.1"/>
    <property type="molecule type" value="Transcribed_RNA"/>
</dbReference>
<evidence type="ECO:0000256" key="1">
    <source>
        <dbReference type="SAM" id="SignalP"/>
    </source>
</evidence>
<sequence>MLLSFEVVFVHFLSSSLFLFKHVCSATEQNVTTFYPMSFCHCINFSSCSLVLTVRMTCSRVGICFFVLQLAT</sequence>
<feature type="chain" id="PRO_5002045371" description="Secreted protein" evidence="1">
    <location>
        <begin position="27"/>
        <end position="72"/>
    </location>
</feature>
<protein>
    <recommendedName>
        <fullName evidence="3">Secreted protein</fullName>
    </recommendedName>
</protein>
<evidence type="ECO:0008006" key="3">
    <source>
        <dbReference type="Google" id="ProtNLM"/>
    </source>
</evidence>
<proteinExistence type="predicted"/>
<dbReference type="AlphaFoldDB" id="A0A0A9EF29"/>
<reference evidence="2" key="1">
    <citation type="submission" date="2014-09" db="EMBL/GenBank/DDBJ databases">
        <authorList>
            <person name="Magalhaes I.L.F."/>
            <person name="Oliveira U."/>
            <person name="Santos F.R."/>
            <person name="Vidigal T.H.D.A."/>
            <person name="Brescovit A.D."/>
            <person name="Santos A.J."/>
        </authorList>
    </citation>
    <scope>NUCLEOTIDE SEQUENCE</scope>
    <source>
        <tissue evidence="2">Shoot tissue taken approximately 20 cm above the soil surface</tissue>
    </source>
</reference>
<keyword evidence="1" id="KW-0732">Signal</keyword>
<feature type="signal peptide" evidence="1">
    <location>
        <begin position="1"/>
        <end position="26"/>
    </location>
</feature>
<evidence type="ECO:0000313" key="2">
    <source>
        <dbReference type="EMBL" id="JAD97588.1"/>
    </source>
</evidence>
<accession>A0A0A9EF29</accession>